<proteinExistence type="predicted"/>
<organism evidence="1 2">
    <name type="scientific">Nocardioides immobilis</name>
    <dbReference type="NCBI Taxonomy" id="2049295"/>
    <lineage>
        <taxon>Bacteria</taxon>
        <taxon>Bacillati</taxon>
        <taxon>Actinomycetota</taxon>
        <taxon>Actinomycetes</taxon>
        <taxon>Propionibacteriales</taxon>
        <taxon>Nocardioidaceae</taxon>
        <taxon>Nocardioides</taxon>
    </lineage>
</organism>
<evidence type="ECO:0000313" key="2">
    <source>
        <dbReference type="Proteomes" id="UP000283644"/>
    </source>
</evidence>
<dbReference type="EMBL" id="QXGH01000019">
    <property type="protein sequence ID" value="RHW26073.1"/>
    <property type="molecule type" value="Genomic_DNA"/>
</dbReference>
<comment type="caution">
    <text evidence="1">The sequence shown here is derived from an EMBL/GenBank/DDBJ whole genome shotgun (WGS) entry which is preliminary data.</text>
</comment>
<dbReference type="RefSeq" id="WP_118926179.1">
    <property type="nucleotide sequence ID" value="NZ_QXGH01000019.1"/>
</dbReference>
<sequence length="80" mass="9329">MDLTEHEQAMLAFERRWWRYGATRASAARQRFALGPGEYGAVINSLVERPEALAHDPVLVRRLRRMRATLRLERSERHAA</sequence>
<gene>
    <name evidence="1" type="ORF">D0Z08_15595</name>
</gene>
<dbReference type="AlphaFoldDB" id="A0A417Y0C2"/>
<dbReference type="Pfam" id="PF11662">
    <property type="entry name" value="DUF3263"/>
    <property type="match status" value="1"/>
</dbReference>
<name>A0A417Y0C2_9ACTN</name>
<protein>
    <submittedName>
        <fullName evidence="1">DUF3263 domain-containing protein</fullName>
    </submittedName>
</protein>
<accession>A0A417Y0C2</accession>
<dbReference type="OrthoDB" id="3268863at2"/>
<dbReference type="Proteomes" id="UP000283644">
    <property type="component" value="Unassembled WGS sequence"/>
</dbReference>
<dbReference type="InterPro" id="IPR021678">
    <property type="entry name" value="DUF3263"/>
</dbReference>
<reference evidence="1 2" key="1">
    <citation type="submission" date="2018-09" db="EMBL/GenBank/DDBJ databases">
        <title>Genome sequencing of Nocardioides immobilis CCTCC AB 2017083 for comparison to Nocardioides silvaticus.</title>
        <authorList>
            <person name="Li C."/>
            <person name="Wang G."/>
        </authorList>
    </citation>
    <scope>NUCLEOTIDE SEQUENCE [LARGE SCALE GENOMIC DNA]</scope>
    <source>
        <strain evidence="1 2">CCTCC AB 2017083</strain>
    </source>
</reference>
<keyword evidence="2" id="KW-1185">Reference proteome</keyword>
<evidence type="ECO:0000313" key="1">
    <source>
        <dbReference type="EMBL" id="RHW26073.1"/>
    </source>
</evidence>